<comment type="caution">
    <text evidence="1">The sequence shown here is derived from an EMBL/GenBank/DDBJ whole genome shotgun (WGS) entry which is preliminary data.</text>
</comment>
<proteinExistence type="predicted"/>
<dbReference type="SUPFAM" id="SSF46785">
    <property type="entry name" value="Winged helix' DNA-binding domain"/>
    <property type="match status" value="1"/>
</dbReference>
<evidence type="ECO:0000313" key="1">
    <source>
        <dbReference type="EMBL" id="MCR6544878.1"/>
    </source>
</evidence>
<dbReference type="EMBL" id="JANPWE010000002">
    <property type="protein sequence ID" value="MCR6544878.1"/>
    <property type="molecule type" value="Genomic_DNA"/>
</dbReference>
<protein>
    <submittedName>
        <fullName evidence="1">Uncharacterized protein</fullName>
    </submittedName>
</protein>
<evidence type="ECO:0000313" key="2">
    <source>
        <dbReference type="Proteomes" id="UP001524944"/>
    </source>
</evidence>
<reference evidence="1 2" key="1">
    <citation type="submission" date="2022-08" db="EMBL/GenBank/DDBJ databases">
        <title>Proteogenomics of the novel Dehalobacterium formicoaceticum strain EZ94 highlights a key role of methyltransferases during anaerobic dichloromethane degradation.</title>
        <authorList>
            <person name="Wasmund K."/>
        </authorList>
    </citation>
    <scope>NUCLEOTIDE SEQUENCE [LARGE SCALE GENOMIC DNA]</scope>
    <source>
        <strain evidence="1 2">EZ94</strain>
    </source>
</reference>
<dbReference type="RefSeq" id="WP_257912472.1">
    <property type="nucleotide sequence ID" value="NZ_JANPWE010000002.1"/>
</dbReference>
<organism evidence="1 2">
    <name type="scientific">Dehalobacterium formicoaceticum</name>
    <dbReference type="NCBI Taxonomy" id="51515"/>
    <lineage>
        <taxon>Bacteria</taxon>
        <taxon>Bacillati</taxon>
        <taxon>Bacillota</taxon>
        <taxon>Clostridia</taxon>
        <taxon>Eubacteriales</taxon>
        <taxon>Peptococcaceae</taxon>
        <taxon>Dehalobacterium</taxon>
    </lineage>
</organism>
<dbReference type="Proteomes" id="UP001524944">
    <property type="component" value="Unassembled WGS sequence"/>
</dbReference>
<name>A0ABT1Y1Y5_9FIRM</name>
<dbReference type="InterPro" id="IPR036388">
    <property type="entry name" value="WH-like_DNA-bd_sf"/>
</dbReference>
<keyword evidence="2" id="KW-1185">Reference proteome</keyword>
<sequence length="65" mass="7388">MAEDLKERILSYLNGVSKAKTRDIADALGEKKKDVDKIVRDLGNEDIIEFLYLGTSYVRIKGKED</sequence>
<gene>
    <name evidence="1" type="ORF">NVS47_04985</name>
</gene>
<dbReference type="InterPro" id="IPR036390">
    <property type="entry name" value="WH_DNA-bd_sf"/>
</dbReference>
<accession>A0ABT1Y1Y5</accession>
<dbReference type="Gene3D" id="1.10.10.10">
    <property type="entry name" value="Winged helix-like DNA-binding domain superfamily/Winged helix DNA-binding domain"/>
    <property type="match status" value="1"/>
</dbReference>